<dbReference type="SUPFAM" id="SSF51445">
    <property type="entry name" value="(Trans)glycosidases"/>
    <property type="match status" value="1"/>
</dbReference>
<comment type="subunit">
    <text evidence="2">Monomer.</text>
</comment>
<keyword evidence="3" id="KW-0106">Calcium</keyword>
<dbReference type="InterPro" id="IPR017853">
    <property type="entry name" value="GH"/>
</dbReference>
<comment type="caution">
    <text evidence="7">The sequence shown here is derived from an EMBL/GenBank/DDBJ whole genome shotgun (WGS) entry which is preliminary data.</text>
</comment>
<gene>
    <name evidence="7" type="ORF">HH304_08120</name>
</gene>
<evidence type="ECO:0000259" key="6">
    <source>
        <dbReference type="Pfam" id="PF14509"/>
    </source>
</evidence>
<dbReference type="PROSITE" id="PS51257">
    <property type="entry name" value="PROKAR_LIPOPROTEIN"/>
    <property type="match status" value="1"/>
</dbReference>
<dbReference type="Gene3D" id="2.70.98.10">
    <property type="match status" value="1"/>
</dbReference>
<sequence length="686" mass="78734">MKNFLILILVAIAVLSCDSGQNDPLKDHLELNSPDNTITLKTFINENGEILYSLTHNTVTKVSDSRLGLITTTDSLTKNWKLVDSRISSHKSQWHPVLGRLDTVNCEYSELALKLQKEDNNQKQITIRYRLFNDGLGFRYEIDSWDALDSLYITDEFTEFNIAEDVDALWARSHYKQYQKPYNKTKVSGIDSAHTPVTFQFTDRSLMAIHQASLWDYADMKLNRLNKTTLKSKLVPWRNGNAVNAKLPLITPWRTIQVADDTQELLSSYLIENLNEKSKIDNTNWIKPYKYMGIWWEMHIGTHEWNYGERHGATTERTKELIDFASENNIDAIVVEGWNIKNSIFDEDPANPTFSYLEATPDFDLEEVVNYSKNKNVDFIIHNETIGAIPTLEKEIDSAFAYYNKLGITGVKTGYSGRLPNDEWRHGQFMNIHHQKVIEAARKHKIMLNVHEPIIPTGWDRTYPFYVTSEAVRGSEVEAWSEGNPIGHPVHLAYTRLLAGAMDYTPGIFDIRLQRFADNKKIWHPRDDGTPKRIHTTLAAQLALYVVLYSPWQMVADLPQNYEGNKAFNFIKEVPTVWSDIKVLSDNFGEHIVIARKNKKNWYVGGVNGENKTTVSLDLSFLDDNKEYLMTIYSDSEETNYEDSPEKYSIQERTVTANENLSITMEKGGGFAISIILSNKQITSIQ</sequence>
<dbReference type="InterPro" id="IPR019563">
    <property type="entry name" value="GH97_catalytic"/>
</dbReference>
<dbReference type="InterPro" id="IPR014718">
    <property type="entry name" value="GH-type_carb-bd"/>
</dbReference>
<evidence type="ECO:0000313" key="8">
    <source>
        <dbReference type="Proteomes" id="UP000559010"/>
    </source>
</evidence>
<evidence type="ECO:0000256" key="2">
    <source>
        <dbReference type="ARBA" id="ARBA00011245"/>
    </source>
</evidence>
<evidence type="ECO:0000256" key="3">
    <source>
        <dbReference type="ARBA" id="ARBA00022837"/>
    </source>
</evidence>
<dbReference type="PANTHER" id="PTHR35803">
    <property type="entry name" value="GLUCAN 1,4-ALPHA-GLUCOSIDASE SUSB-RELATED"/>
    <property type="match status" value="1"/>
</dbReference>
<keyword evidence="7" id="KW-0378">Hydrolase</keyword>
<feature type="domain" description="Glycosyl-hydrolase 97 catalytic" evidence="4">
    <location>
        <begin position="295"/>
        <end position="472"/>
    </location>
</feature>
<name>A0A848J5D7_9BACT</name>
<proteinExistence type="predicted"/>
<keyword evidence="8" id="KW-1185">Reference proteome</keyword>
<dbReference type="EMBL" id="JABBNU010000004">
    <property type="protein sequence ID" value="NMM48362.1"/>
    <property type="molecule type" value="Genomic_DNA"/>
</dbReference>
<dbReference type="PANTHER" id="PTHR35803:SF1">
    <property type="entry name" value="GLUCAN 1,4-ALPHA-GLUCOSIDASE SUSB"/>
    <property type="match status" value="1"/>
</dbReference>
<dbReference type="Proteomes" id="UP000559010">
    <property type="component" value="Unassembled WGS sequence"/>
</dbReference>
<protein>
    <submittedName>
        <fullName evidence="7">Glycoside hydrolase family 97 protein</fullName>
    </submittedName>
</protein>
<dbReference type="AlphaFoldDB" id="A0A848J5D7"/>
<organism evidence="7 8">
    <name type="scientific">Marinigracilibium pacificum</name>
    <dbReference type="NCBI Taxonomy" id="2729599"/>
    <lineage>
        <taxon>Bacteria</taxon>
        <taxon>Pseudomonadati</taxon>
        <taxon>Bacteroidota</taxon>
        <taxon>Cytophagia</taxon>
        <taxon>Cytophagales</taxon>
        <taxon>Flammeovirgaceae</taxon>
        <taxon>Marinigracilibium</taxon>
    </lineage>
</organism>
<dbReference type="InterPro" id="IPR052720">
    <property type="entry name" value="Glycosyl_hydrolase_97"/>
</dbReference>
<dbReference type="GO" id="GO:0016787">
    <property type="term" value="F:hydrolase activity"/>
    <property type="evidence" value="ECO:0007669"/>
    <property type="project" value="UniProtKB-KW"/>
</dbReference>
<dbReference type="Gene3D" id="3.20.20.70">
    <property type="entry name" value="Aldolase class I"/>
    <property type="match status" value="1"/>
</dbReference>
<evidence type="ECO:0000259" key="5">
    <source>
        <dbReference type="Pfam" id="PF14508"/>
    </source>
</evidence>
<dbReference type="Pfam" id="PF14509">
    <property type="entry name" value="GH97_C"/>
    <property type="match status" value="1"/>
</dbReference>
<feature type="domain" description="Glycosyl-hydrolase 97 C-terminal oligomerisation" evidence="6">
    <location>
        <begin position="577"/>
        <end position="675"/>
    </location>
</feature>
<evidence type="ECO:0000259" key="4">
    <source>
        <dbReference type="Pfam" id="PF10566"/>
    </source>
</evidence>
<dbReference type="InterPro" id="IPR029483">
    <property type="entry name" value="GH97_C"/>
</dbReference>
<dbReference type="Pfam" id="PF14508">
    <property type="entry name" value="GH97_N"/>
    <property type="match status" value="1"/>
</dbReference>
<evidence type="ECO:0000313" key="7">
    <source>
        <dbReference type="EMBL" id="NMM48362.1"/>
    </source>
</evidence>
<dbReference type="GO" id="GO:0030246">
    <property type="term" value="F:carbohydrate binding"/>
    <property type="evidence" value="ECO:0007669"/>
    <property type="project" value="InterPro"/>
</dbReference>
<accession>A0A848J5D7</accession>
<feature type="domain" description="Glycosyl-hydrolase 97 N-terminal" evidence="5">
    <location>
        <begin position="31"/>
        <end position="276"/>
    </location>
</feature>
<reference evidence="7 8" key="1">
    <citation type="submission" date="2020-04" db="EMBL/GenBank/DDBJ databases">
        <title>Flammeovirgaceae bacterium KN852 isolated from deep sea.</title>
        <authorList>
            <person name="Zhang D.-C."/>
        </authorList>
    </citation>
    <scope>NUCLEOTIDE SEQUENCE [LARGE SCALE GENOMIC DNA]</scope>
    <source>
        <strain evidence="7 8">KN852</strain>
    </source>
</reference>
<comment type="cofactor">
    <cofactor evidence="1">
        <name>Ca(2+)</name>
        <dbReference type="ChEBI" id="CHEBI:29108"/>
    </cofactor>
</comment>
<dbReference type="InterPro" id="IPR013785">
    <property type="entry name" value="Aldolase_TIM"/>
</dbReference>
<dbReference type="Pfam" id="PF10566">
    <property type="entry name" value="Glyco_hydro_97"/>
    <property type="match status" value="1"/>
</dbReference>
<dbReference type="InterPro" id="IPR029486">
    <property type="entry name" value="GH97_N"/>
</dbReference>
<dbReference type="RefSeq" id="WP_169680025.1">
    <property type="nucleotide sequence ID" value="NZ_JABBNU010000004.1"/>
</dbReference>
<evidence type="ECO:0000256" key="1">
    <source>
        <dbReference type="ARBA" id="ARBA00001913"/>
    </source>
</evidence>